<evidence type="ECO:0000256" key="5">
    <source>
        <dbReference type="ARBA" id="ARBA00022692"/>
    </source>
</evidence>
<evidence type="ECO:0000256" key="8">
    <source>
        <dbReference type="ARBA" id="ARBA00023010"/>
    </source>
</evidence>
<dbReference type="InterPro" id="IPR000731">
    <property type="entry name" value="SSD"/>
</dbReference>
<dbReference type="PROSITE" id="PS50156">
    <property type="entry name" value="SSD"/>
    <property type="match status" value="1"/>
</dbReference>
<dbReference type="Pfam" id="PF07549">
    <property type="entry name" value="Sec_GG"/>
    <property type="match status" value="1"/>
</dbReference>
<dbReference type="GO" id="GO:0005886">
    <property type="term" value="C:plasma membrane"/>
    <property type="evidence" value="ECO:0007669"/>
    <property type="project" value="UniProtKB-SubCell"/>
</dbReference>
<feature type="transmembrane region" description="Helical" evidence="10">
    <location>
        <begin position="7"/>
        <end position="26"/>
    </location>
</feature>
<dbReference type="InterPro" id="IPR022646">
    <property type="entry name" value="SecD/SecF_CS"/>
</dbReference>
<keyword evidence="4" id="KW-0997">Cell inner membrane</keyword>
<comment type="subunit">
    <text evidence="10">Forms a complex with SecD. Part of the essential Sec protein translocation apparatus which comprises SecA, SecYEG and auxiliary proteins SecDF. Other proteins may also be involved.</text>
</comment>
<dbReference type="EMBL" id="MFDE01000039">
    <property type="protein sequence ID" value="OGE37582.1"/>
    <property type="molecule type" value="Genomic_DNA"/>
</dbReference>
<feature type="transmembrane region" description="Helical" evidence="10">
    <location>
        <begin position="238"/>
        <end position="255"/>
    </location>
</feature>
<sequence length="294" mass="32813">MDFMKYKLFYFILSMVIILPGIYFLLTSGLKLGIDFTGGALLEYKFEKEVQSDELRNIVSTQGVEVGRISTSSEGTYIIRTKPLEAEKINLIKNKLTEKYENVEERRVEFIGPVIGNELKTKALIALGVMSAVIVLYIALSFRKVPKPASSLRFGVAAILALLHDVLLVIGIFAILGHFWGVEVDTLFVTAILTIIGFSVHDTIVVFDRIRENLLKHINKNFTEVANISIIQTLGRSLNTSLTVVFVLLALLLFGGETIRWFVVALLIGIISGTYSSIFNATALLVWWEEKLGH</sequence>
<dbReference type="NCBIfam" id="TIGR00966">
    <property type="entry name" value="transloc_SecF"/>
    <property type="match status" value="1"/>
</dbReference>
<evidence type="ECO:0000256" key="6">
    <source>
        <dbReference type="ARBA" id="ARBA00022927"/>
    </source>
</evidence>
<evidence type="ECO:0000256" key="3">
    <source>
        <dbReference type="ARBA" id="ARBA00022475"/>
    </source>
</evidence>
<dbReference type="GO" id="GO:0015450">
    <property type="term" value="F:protein-transporting ATPase activity"/>
    <property type="evidence" value="ECO:0007669"/>
    <property type="project" value="InterPro"/>
</dbReference>
<dbReference type="PANTHER" id="PTHR30081:SF8">
    <property type="entry name" value="PROTEIN TRANSLOCASE SUBUNIT SECF"/>
    <property type="match status" value="1"/>
</dbReference>
<gene>
    <name evidence="10" type="primary">secF</name>
    <name evidence="12" type="ORF">A3F00_04935</name>
</gene>
<evidence type="ECO:0000313" key="13">
    <source>
        <dbReference type="Proteomes" id="UP000176527"/>
    </source>
</evidence>
<evidence type="ECO:0000256" key="10">
    <source>
        <dbReference type="HAMAP-Rule" id="MF_01464"/>
    </source>
</evidence>
<keyword evidence="8 10" id="KW-0811">Translocation</keyword>
<dbReference type="GO" id="GO:0043952">
    <property type="term" value="P:protein transport by the Sec complex"/>
    <property type="evidence" value="ECO:0007669"/>
    <property type="project" value="UniProtKB-UniRule"/>
</dbReference>
<dbReference type="InterPro" id="IPR022645">
    <property type="entry name" value="SecD/SecF_bac"/>
</dbReference>
<keyword evidence="2 10" id="KW-0813">Transport</keyword>
<organism evidence="12 13">
    <name type="scientific">Candidatus Daviesbacteria bacterium RIFCSPHIGHO2_12_FULL_37_11</name>
    <dbReference type="NCBI Taxonomy" id="1797777"/>
    <lineage>
        <taxon>Bacteria</taxon>
        <taxon>Candidatus Daviesiibacteriota</taxon>
    </lineage>
</organism>
<dbReference type="InterPro" id="IPR048634">
    <property type="entry name" value="SecD_SecF_C"/>
</dbReference>
<evidence type="ECO:0000256" key="2">
    <source>
        <dbReference type="ARBA" id="ARBA00022448"/>
    </source>
</evidence>
<dbReference type="Proteomes" id="UP000176527">
    <property type="component" value="Unassembled WGS sequence"/>
</dbReference>
<evidence type="ECO:0000256" key="1">
    <source>
        <dbReference type="ARBA" id="ARBA00004651"/>
    </source>
</evidence>
<feature type="domain" description="SSD" evidence="11">
    <location>
        <begin position="123"/>
        <end position="287"/>
    </location>
</feature>
<dbReference type="Pfam" id="PF02355">
    <property type="entry name" value="SecD_SecF_C"/>
    <property type="match status" value="1"/>
</dbReference>
<evidence type="ECO:0000256" key="4">
    <source>
        <dbReference type="ARBA" id="ARBA00022519"/>
    </source>
</evidence>
<dbReference type="InterPro" id="IPR022813">
    <property type="entry name" value="SecD/SecF_arch_bac"/>
</dbReference>
<comment type="subcellular location">
    <subcellularLocation>
        <location evidence="1 10">Cell membrane</location>
        <topology evidence="1 10">Multi-pass membrane protein</topology>
    </subcellularLocation>
</comment>
<feature type="transmembrane region" description="Helical" evidence="10">
    <location>
        <begin position="261"/>
        <end position="288"/>
    </location>
</feature>
<feature type="transmembrane region" description="Helical" evidence="10">
    <location>
        <begin position="154"/>
        <end position="180"/>
    </location>
</feature>
<comment type="caution">
    <text evidence="12">The sequence shown here is derived from an EMBL/GenBank/DDBJ whole genome shotgun (WGS) entry which is preliminary data.</text>
</comment>
<accession>A0A1F5K9E9</accession>
<dbReference type="Gene3D" id="1.20.1640.10">
    <property type="entry name" value="Multidrug efflux transporter AcrB transmembrane domain"/>
    <property type="match status" value="1"/>
</dbReference>
<dbReference type="AlphaFoldDB" id="A0A1F5K9E9"/>
<evidence type="ECO:0000256" key="7">
    <source>
        <dbReference type="ARBA" id="ARBA00022989"/>
    </source>
</evidence>
<evidence type="ECO:0000313" key="12">
    <source>
        <dbReference type="EMBL" id="OGE37582.1"/>
    </source>
</evidence>
<reference evidence="12 13" key="1">
    <citation type="journal article" date="2016" name="Nat. Commun.">
        <title>Thousands of microbial genomes shed light on interconnected biogeochemical processes in an aquifer system.</title>
        <authorList>
            <person name="Anantharaman K."/>
            <person name="Brown C.T."/>
            <person name="Hug L.A."/>
            <person name="Sharon I."/>
            <person name="Castelle C.J."/>
            <person name="Probst A.J."/>
            <person name="Thomas B.C."/>
            <person name="Singh A."/>
            <person name="Wilkins M.J."/>
            <person name="Karaoz U."/>
            <person name="Brodie E.L."/>
            <person name="Williams K.H."/>
            <person name="Hubbard S.S."/>
            <person name="Banfield J.F."/>
        </authorList>
    </citation>
    <scope>NUCLEOTIDE SEQUENCE [LARGE SCALE GENOMIC DNA]</scope>
</reference>
<dbReference type="InterPro" id="IPR005665">
    <property type="entry name" value="SecF_bac"/>
</dbReference>
<dbReference type="PRINTS" id="PR01755">
    <property type="entry name" value="SECFTRNLCASE"/>
</dbReference>
<name>A0A1F5K9E9_9BACT</name>
<keyword evidence="6 10" id="KW-0653">Protein transport</keyword>
<dbReference type="GO" id="GO:0065002">
    <property type="term" value="P:intracellular protein transmembrane transport"/>
    <property type="evidence" value="ECO:0007669"/>
    <property type="project" value="UniProtKB-UniRule"/>
</dbReference>
<evidence type="ECO:0000259" key="11">
    <source>
        <dbReference type="PROSITE" id="PS50156"/>
    </source>
</evidence>
<keyword evidence="3 10" id="KW-1003">Cell membrane</keyword>
<comment type="function">
    <text evidence="10">Part of the Sec protein translocase complex. Interacts with the SecYEG preprotein conducting channel. SecDF uses the proton motive force (PMF) to complete protein translocation after the ATP-dependent function of SecA.</text>
</comment>
<feature type="transmembrane region" description="Helical" evidence="10">
    <location>
        <begin position="186"/>
        <end position="207"/>
    </location>
</feature>
<dbReference type="SUPFAM" id="SSF82866">
    <property type="entry name" value="Multidrug efflux transporter AcrB transmembrane domain"/>
    <property type="match status" value="1"/>
</dbReference>
<protein>
    <recommendedName>
        <fullName evidence="10">Protein-export membrane protein SecF</fullName>
    </recommendedName>
</protein>
<dbReference type="GO" id="GO:0006605">
    <property type="term" value="P:protein targeting"/>
    <property type="evidence" value="ECO:0007669"/>
    <property type="project" value="UniProtKB-UniRule"/>
</dbReference>
<keyword evidence="7 10" id="KW-1133">Transmembrane helix</keyword>
<proteinExistence type="inferred from homology"/>
<keyword evidence="9 10" id="KW-0472">Membrane</keyword>
<feature type="transmembrane region" description="Helical" evidence="10">
    <location>
        <begin position="123"/>
        <end position="142"/>
    </location>
</feature>
<dbReference type="PANTHER" id="PTHR30081">
    <property type="entry name" value="PROTEIN-EXPORT MEMBRANE PROTEIN SEC"/>
    <property type="match status" value="1"/>
</dbReference>
<dbReference type="HAMAP" id="MF_01464_B">
    <property type="entry name" value="SecF_B"/>
    <property type="match status" value="1"/>
</dbReference>
<keyword evidence="5 10" id="KW-0812">Transmembrane</keyword>
<comment type="similarity">
    <text evidence="10">Belongs to the SecD/SecF family. SecF subfamily.</text>
</comment>
<evidence type="ECO:0000256" key="9">
    <source>
        <dbReference type="ARBA" id="ARBA00023136"/>
    </source>
</evidence>